<dbReference type="RefSeq" id="XP_013335278.1">
    <property type="nucleotide sequence ID" value="XM_013479824.1"/>
</dbReference>
<evidence type="ECO:0000313" key="2">
    <source>
        <dbReference type="Proteomes" id="UP000030763"/>
    </source>
</evidence>
<keyword evidence="2" id="KW-1185">Reference proteome</keyword>
<sequence length="101" mass="11678">MKNLAAHFAHFKAFRGIILRLALALMVLQIFNQLRRKGEVNGGFHFCHWLFGCEFAECDVKPDPVKIPEGEDIDCDTYMVEYEDDFINSAEKAIYLLECVF</sequence>
<dbReference type="VEuPathDB" id="ToxoDB:EMWEY_00002770"/>
<evidence type="ECO:0000313" key="1">
    <source>
        <dbReference type="EMBL" id="CDJ58630.1"/>
    </source>
</evidence>
<reference evidence="1" key="1">
    <citation type="submission" date="2013-10" db="EMBL/GenBank/DDBJ databases">
        <title>Genomic analysis of the causative agents of coccidiosis in chickens.</title>
        <authorList>
            <person name="Reid A.J."/>
            <person name="Blake D."/>
            <person name="Billington K."/>
            <person name="Browne H."/>
            <person name="Dunn M."/>
            <person name="Hung S."/>
            <person name="Kawahara F."/>
            <person name="Miranda-Saavedra D."/>
            <person name="Mourier T."/>
            <person name="Nagra H."/>
            <person name="Otto T.D."/>
            <person name="Rawlings N."/>
            <person name="Sanchez A."/>
            <person name="Sanders M."/>
            <person name="Subramaniam C."/>
            <person name="Tay Y."/>
            <person name="Dear P."/>
            <person name="Doerig C."/>
            <person name="Gruber A."/>
            <person name="Parkinson J."/>
            <person name="Shirley M."/>
            <person name="Wan K.L."/>
            <person name="Berriman M."/>
            <person name="Tomley F."/>
            <person name="Pain A."/>
        </authorList>
    </citation>
    <scope>NUCLEOTIDE SEQUENCE [LARGE SCALE GENOMIC DNA]</scope>
    <source>
        <strain evidence="1">Weybridge</strain>
    </source>
</reference>
<dbReference type="AlphaFoldDB" id="U6MAF6"/>
<protein>
    <submittedName>
        <fullName evidence="1">Uncharacterized protein</fullName>
    </submittedName>
</protein>
<gene>
    <name evidence="1" type="ORF">EMWEY_00002770</name>
</gene>
<reference evidence="1" key="2">
    <citation type="submission" date="2013-10" db="EMBL/GenBank/DDBJ databases">
        <authorList>
            <person name="Aslett M."/>
        </authorList>
    </citation>
    <scope>NUCLEOTIDE SEQUENCE [LARGE SCALE GENOMIC DNA]</scope>
    <source>
        <strain evidence="1">Weybridge</strain>
    </source>
</reference>
<accession>U6MAF6</accession>
<name>U6MAF6_EIMMA</name>
<dbReference type="Proteomes" id="UP000030763">
    <property type="component" value="Unassembled WGS sequence"/>
</dbReference>
<dbReference type="GeneID" id="25334263"/>
<proteinExistence type="predicted"/>
<organism evidence="1 2">
    <name type="scientific">Eimeria maxima</name>
    <name type="common">Coccidian parasite</name>
    <dbReference type="NCBI Taxonomy" id="5804"/>
    <lineage>
        <taxon>Eukaryota</taxon>
        <taxon>Sar</taxon>
        <taxon>Alveolata</taxon>
        <taxon>Apicomplexa</taxon>
        <taxon>Conoidasida</taxon>
        <taxon>Coccidia</taxon>
        <taxon>Eucoccidiorida</taxon>
        <taxon>Eimeriorina</taxon>
        <taxon>Eimeriidae</taxon>
        <taxon>Eimeria</taxon>
    </lineage>
</organism>
<dbReference type="EMBL" id="HG719760">
    <property type="protein sequence ID" value="CDJ58630.1"/>
    <property type="molecule type" value="Genomic_DNA"/>
</dbReference>